<keyword evidence="1" id="KW-0472">Membrane</keyword>
<keyword evidence="1" id="KW-1133">Transmembrane helix</keyword>
<comment type="caution">
    <text evidence="2">The sequence shown here is derived from an EMBL/GenBank/DDBJ whole genome shotgun (WGS) entry which is preliminary data.</text>
</comment>
<accession>A0A9W5AQ20</accession>
<dbReference type="EMBL" id="FAUW01000002">
    <property type="protein sequence ID" value="CUU78976.1"/>
    <property type="molecule type" value="Genomic_DNA"/>
</dbReference>
<organism evidence="2 3">
    <name type="scientific">Campylobacter hyointestinalis subsp. hyointestinalis</name>
    <dbReference type="NCBI Taxonomy" id="91352"/>
    <lineage>
        <taxon>Bacteria</taxon>
        <taxon>Pseudomonadati</taxon>
        <taxon>Campylobacterota</taxon>
        <taxon>Epsilonproteobacteria</taxon>
        <taxon>Campylobacterales</taxon>
        <taxon>Campylobacteraceae</taxon>
        <taxon>Campylobacter</taxon>
    </lineage>
</organism>
<proteinExistence type="predicted"/>
<dbReference type="AlphaFoldDB" id="A0A9W5AQ20"/>
<evidence type="ECO:0000256" key="1">
    <source>
        <dbReference type="SAM" id="Phobius"/>
    </source>
</evidence>
<feature type="transmembrane region" description="Helical" evidence="1">
    <location>
        <begin position="207"/>
        <end position="231"/>
    </location>
</feature>
<gene>
    <name evidence="2" type="ORF">ERS739220_01028</name>
</gene>
<protein>
    <submittedName>
        <fullName evidence="2">Cpp46</fullName>
    </submittedName>
</protein>
<name>A0A9W5AQ20_CAMHY</name>
<evidence type="ECO:0000313" key="3">
    <source>
        <dbReference type="Proteomes" id="UP000052257"/>
    </source>
</evidence>
<dbReference type="RefSeq" id="WP_059431066.1">
    <property type="nucleotide sequence ID" value="NZ_FAUW01000002.1"/>
</dbReference>
<keyword evidence="1" id="KW-0812">Transmembrane</keyword>
<dbReference type="Proteomes" id="UP000052257">
    <property type="component" value="Unassembled WGS sequence"/>
</dbReference>
<evidence type="ECO:0000313" key="2">
    <source>
        <dbReference type="EMBL" id="CUU78976.1"/>
    </source>
</evidence>
<sequence length="284" mass="32585">MEENVNFGFNDLFEFAEQNVQLNVRDFSVLIKEQTELLQDINSKIQIGLNRSDLSNTEVGVFKDLQNSYIKLETNLKTLVDYFKNPPTKEEKALINKIVLIKANIEHISNLKKALDETNIDNNVRQFTQSVTNLVRLLEKGMSISLSKELKIHQGEFKNFCSHIEQKMSNSAKNYEVILDSFLQRENKKLSSFSAVFTKFAKSSKALIISVVLFFAFFGVVFGSLTTITYFKYKELNNLSELINRVNGIEINKNNKDLILNIPKRNSSFTENKDKYKITLIGGN</sequence>
<reference evidence="2 3" key="1">
    <citation type="submission" date="2015-11" db="EMBL/GenBank/DDBJ databases">
        <authorList>
            <consortium name="Pathogen Informatics"/>
        </authorList>
    </citation>
    <scope>NUCLEOTIDE SEQUENCE [LARGE SCALE GENOMIC DNA]</scope>
    <source>
        <strain evidence="2 3">006A-0191</strain>
    </source>
</reference>